<dbReference type="InterPro" id="IPR044398">
    <property type="entry name" value="Globin-sensor_dom"/>
</dbReference>
<feature type="domain" description="Globin-sensor" evidence="1">
    <location>
        <begin position="25"/>
        <end position="195"/>
    </location>
</feature>
<keyword evidence="3" id="KW-1185">Reference proteome</keyword>
<dbReference type="Proteomes" id="UP000014184">
    <property type="component" value="Unassembled WGS sequence"/>
</dbReference>
<name>A0A9P2TDF3_THEFU</name>
<dbReference type="SUPFAM" id="SSF46458">
    <property type="entry name" value="Globin-like"/>
    <property type="match status" value="1"/>
</dbReference>
<proteinExistence type="predicted"/>
<evidence type="ECO:0000259" key="1">
    <source>
        <dbReference type="Pfam" id="PF11563"/>
    </source>
</evidence>
<dbReference type="EMBL" id="AOSG01000018">
    <property type="protein sequence ID" value="EOR72276.1"/>
    <property type="molecule type" value="Genomic_DNA"/>
</dbReference>
<sequence>MATKTLIPGYTYGTEQVAKSPIGLEDLNKLKTTVMFTSADEEALRMAGDVLEDQVEDVLDVWYGFVADHPHLLAYFSTPDGHPIQEYLDRVRERFGQWILDTCRRPYNQEWLDYQQEIALRHTPEKKNVTDNANSVDNIPLRYVIAFIYPVTATLRPFLAKKGHSADQVEAMYQAWFKSVTMQIALWSQPYTRDGYW</sequence>
<dbReference type="InterPro" id="IPR009050">
    <property type="entry name" value="Globin-like_sf"/>
</dbReference>
<dbReference type="InterPro" id="IPR012292">
    <property type="entry name" value="Globin/Proto"/>
</dbReference>
<dbReference type="Gene3D" id="1.10.490.10">
    <property type="entry name" value="Globins"/>
    <property type="match status" value="1"/>
</dbReference>
<gene>
    <name evidence="2" type="ORF">TM51_03992</name>
</gene>
<dbReference type="Pfam" id="PF11563">
    <property type="entry name" value="Protoglobin"/>
    <property type="match status" value="1"/>
</dbReference>
<comment type="caution">
    <text evidence="2">The sequence shown here is derived from an EMBL/GenBank/DDBJ whole genome shotgun (WGS) entry which is preliminary data.</text>
</comment>
<accession>A0A9P2TDF3</accession>
<dbReference type="AlphaFoldDB" id="A0A9P2TDF3"/>
<dbReference type="GO" id="GO:0019825">
    <property type="term" value="F:oxygen binding"/>
    <property type="evidence" value="ECO:0007669"/>
    <property type="project" value="InterPro"/>
</dbReference>
<dbReference type="PIRSF" id="PIRSF014300">
    <property type="entry name" value="Protoglobin"/>
    <property type="match status" value="1"/>
</dbReference>
<evidence type="ECO:0000313" key="3">
    <source>
        <dbReference type="Proteomes" id="UP000014184"/>
    </source>
</evidence>
<dbReference type="GO" id="GO:0020037">
    <property type="term" value="F:heme binding"/>
    <property type="evidence" value="ECO:0007669"/>
    <property type="project" value="InterPro"/>
</dbReference>
<dbReference type="RefSeq" id="WP_011291174.1">
    <property type="nucleotide sequence ID" value="NZ_AOSG01000018.1"/>
</dbReference>
<organism evidence="2 3">
    <name type="scientific">Thermobifida fusca TM51</name>
    <dbReference type="NCBI Taxonomy" id="1169414"/>
    <lineage>
        <taxon>Bacteria</taxon>
        <taxon>Bacillati</taxon>
        <taxon>Actinomycetota</taxon>
        <taxon>Actinomycetes</taxon>
        <taxon>Streptosporangiales</taxon>
        <taxon>Nocardiopsidaceae</taxon>
        <taxon>Thermobifida</taxon>
    </lineage>
</organism>
<dbReference type="CDD" id="cd12124">
    <property type="entry name" value="Pgbs"/>
    <property type="match status" value="1"/>
</dbReference>
<protein>
    <recommendedName>
        <fullName evidence="1">Globin-sensor domain-containing protein</fullName>
    </recommendedName>
</protein>
<reference evidence="2 3" key="1">
    <citation type="journal article" date="2013" name="Genome Announc.">
        <title>Draft Genome Sequence of the Lignocellulose Decomposer Thermobifida fusca Strain TM51.</title>
        <authorList>
            <person name="Toth A."/>
            <person name="Barna T."/>
            <person name="Nagy I."/>
            <person name="Horvath B."/>
            <person name="Nagy I."/>
            <person name="Tancsics A."/>
            <person name="Kriszt B."/>
            <person name="Baka E."/>
            <person name="Fekete C."/>
            <person name="Kukolya J."/>
        </authorList>
    </citation>
    <scope>NUCLEOTIDE SEQUENCE [LARGE SCALE GENOMIC DNA]</scope>
    <source>
        <strain evidence="2 3">TM51</strain>
    </source>
</reference>
<evidence type="ECO:0000313" key="2">
    <source>
        <dbReference type="EMBL" id="EOR72276.1"/>
    </source>
</evidence>
<dbReference type="InterPro" id="IPR012102">
    <property type="entry name" value="Protoglobin"/>
</dbReference>